<keyword evidence="1" id="KW-0812">Transmembrane</keyword>
<protein>
    <recommendedName>
        <fullName evidence="4">DUF3309 domain-containing protein</fullName>
    </recommendedName>
</protein>
<keyword evidence="1" id="KW-1133">Transmembrane helix</keyword>
<evidence type="ECO:0000313" key="2">
    <source>
        <dbReference type="EMBL" id="KAB8123029.1"/>
    </source>
</evidence>
<name>A0ABQ6VS63_9PROT</name>
<proteinExistence type="predicted"/>
<sequence length="62" mass="6679">MLTLLIIILLILAIGGGGYGFRSGWYGRPRGTGFNGLGLLPFVLFIIVLFLLFYPPGTPPTP</sequence>
<feature type="transmembrane region" description="Helical" evidence="1">
    <location>
        <begin position="36"/>
        <end position="54"/>
    </location>
</feature>
<dbReference type="Proteomes" id="UP000427842">
    <property type="component" value="Unassembled WGS sequence"/>
</dbReference>
<evidence type="ECO:0000313" key="3">
    <source>
        <dbReference type="Proteomes" id="UP000427842"/>
    </source>
</evidence>
<keyword evidence="3" id="KW-1185">Reference proteome</keyword>
<gene>
    <name evidence="2" type="ORF">D3W54_00930</name>
</gene>
<organism evidence="2 3">
    <name type="scientific">Komagataeibacter medellinensis</name>
    <dbReference type="NCBI Taxonomy" id="1177712"/>
    <lineage>
        <taxon>Bacteria</taxon>
        <taxon>Pseudomonadati</taxon>
        <taxon>Pseudomonadota</taxon>
        <taxon>Alphaproteobacteria</taxon>
        <taxon>Acetobacterales</taxon>
        <taxon>Acetobacteraceae</taxon>
        <taxon>Komagataeibacter</taxon>
    </lineage>
</organism>
<reference evidence="2 3" key="1">
    <citation type="submission" date="2018-09" db="EMBL/GenBank/DDBJ databases">
        <title>Genome sequence and characterization of the bcs clusters for the production of nanocellulose from the low pH resistant strain Komagataeibacter medellinensis ID13488.</title>
        <authorList>
            <person name="Hernandez-Arriaga A.M."/>
            <person name="Del Cerro C."/>
            <person name="Urbina L."/>
            <person name="Eceiza A."/>
            <person name="Retegi A."/>
            <person name="Prieto M.A."/>
        </authorList>
    </citation>
    <scope>NUCLEOTIDE SEQUENCE [LARGE SCALE GENOMIC DNA]</scope>
    <source>
        <strain evidence="2 3">ID13488</strain>
    </source>
</reference>
<accession>A0ABQ6VS63</accession>
<comment type="caution">
    <text evidence="2">The sequence shown here is derived from an EMBL/GenBank/DDBJ whole genome shotgun (WGS) entry which is preliminary data.</text>
</comment>
<dbReference type="EMBL" id="QYAZ01000001">
    <property type="protein sequence ID" value="KAB8123029.1"/>
    <property type="molecule type" value="Genomic_DNA"/>
</dbReference>
<dbReference type="RefSeq" id="WP_153467522.1">
    <property type="nucleotide sequence ID" value="NZ_QYAZ01000001.1"/>
</dbReference>
<keyword evidence="1" id="KW-0472">Membrane</keyword>
<evidence type="ECO:0008006" key="4">
    <source>
        <dbReference type="Google" id="ProtNLM"/>
    </source>
</evidence>
<evidence type="ECO:0000256" key="1">
    <source>
        <dbReference type="SAM" id="Phobius"/>
    </source>
</evidence>